<feature type="transmembrane region" description="Helical" evidence="1">
    <location>
        <begin position="44"/>
        <end position="61"/>
    </location>
</feature>
<keyword evidence="1" id="KW-0812">Transmembrane</keyword>
<dbReference type="PANTHER" id="PTHR40047:SF1">
    <property type="entry name" value="UPF0703 PROTEIN YCGQ"/>
    <property type="match status" value="1"/>
</dbReference>
<dbReference type="EMBL" id="FNPI01000002">
    <property type="protein sequence ID" value="SDY59244.1"/>
    <property type="molecule type" value="Genomic_DNA"/>
</dbReference>
<dbReference type="InterPro" id="IPR048493">
    <property type="entry name" value="DUF1980_N"/>
</dbReference>
<dbReference type="AlphaFoldDB" id="A0A1H3L5N3"/>
<sequence>MKSYDHSFHAYIQGIILIGFALLMLGLVLSGNIGYYIAPQMMPFVYFGMMTFFLLGVVQIFRSTAKKNNQEEHQCGDHCDHDHQIKGPVWVKVLVYSIFILPVLSGFILPDRMLNSDLAGNRGIQFGSGLDLAQAAPEGADSPDGGEAPLSRAEAYLEDPEGYMDDLLNKSNESTGEDDEHYQIEDFYDQEWFDDFYLEFADELEQEEIITVTEANYLDVMTVLDLYLDRFVGKELEIIGFVYREADFEDHEIVAARFSMTCCTADAGVYGTLIESEEATEFENDMWIYARGVIKKGQYHDYQIPIITDSYLVEVEEPDSPYVYPSFNW</sequence>
<dbReference type="Proteomes" id="UP000198935">
    <property type="component" value="Unassembled WGS sequence"/>
</dbReference>
<reference evidence="5" key="1">
    <citation type="submission" date="2016-10" db="EMBL/GenBank/DDBJ databases">
        <authorList>
            <person name="Varghese N."/>
            <person name="Submissions S."/>
        </authorList>
    </citation>
    <scope>NUCLEOTIDE SEQUENCE [LARGE SCALE GENOMIC DNA]</scope>
    <source>
        <strain evidence="5">SP</strain>
    </source>
</reference>
<evidence type="ECO:0000313" key="4">
    <source>
        <dbReference type="EMBL" id="SDY59244.1"/>
    </source>
</evidence>
<dbReference type="InterPro" id="IPR048447">
    <property type="entry name" value="DUF1980_C"/>
</dbReference>
<dbReference type="InterPro" id="IPR015402">
    <property type="entry name" value="DUF1980"/>
</dbReference>
<evidence type="ECO:0000259" key="2">
    <source>
        <dbReference type="Pfam" id="PF09323"/>
    </source>
</evidence>
<feature type="transmembrane region" description="Helical" evidence="1">
    <location>
        <begin position="12"/>
        <end position="38"/>
    </location>
</feature>
<gene>
    <name evidence="4" type="ORF">SAMN05421736_102355</name>
</gene>
<feature type="domain" description="DUF1980" evidence="2">
    <location>
        <begin position="12"/>
        <end position="125"/>
    </location>
</feature>
<keyword evidence="5" id="KW-1185">Reference proteome</keyword>
<dbReference type="Pfam" id="PF09323">
    <property type="entry name" value="DUF1980"/>
    <property type="match status" value="1"/>
</dbReference>
<feature type="domain" description="DUF1980" evidence="3">
    <location>
        <begin position="188"/>
        <end position="325"/>
    </location>
</feature>
<dbReference type="NCBIfam" id="TIGR03943">
    <property type="entry name" value="TIGR03943 family putative permease subunit"/>
    <property type="match status" value="1"/>
</dbReference>
<organism evidence="4 5">
    <name type="scientific">Evansella caseinilytica</name>
    <dbReference type="NCBI Taxonomy" id="1503961"/>
    <lineage>
        <taxon>Bacteria</taxon>
        <taxon>Bacillati</taxon>
        <taxon>Bacillota</taxon>
        <taxon>Bacilli</taxon>
        <taxon>Bacillales</taxon>
        <taxon>Bacillaceae</taxon>
        <taxon>Evansella</taxon>
    </lineage>
</organism>
<evidence type="ECO:0000256" key="1">
    <source>
        <dbReference type="SAM" id="Phobius"/>
    </source>
</evidence>
<proteinExistence type="predicted"/>
<evidence type="ECO:0000259" key="3">
    <source>
        <dbReference type="Pfam" id="PF21537"/>
    </source>
</evidence>
<keyword evidence="1" id="KW-1133">Transmembrane helix</keyword>
<dbReference type="STRING" id="1503961.SAMN05421736_102355"/>
<protein>
    <submittedName>
        <fullName evidence="4">Putative membrane protein</fullName>
    </submittedName>
</protein>
<dbReference type="Pfam" id="PF21537">
    <property type="entry name" value="DUF1980_C"/>
    <property type="match status" value="1"/>
</dbReference>
<dbReference type="InterPro" id="IPR052955">
    <property type="entry name" value="UPF0703_membrane_permease"/>
</dbReference>
<accession>A0A1H3L5N3</accession>
<keyword evidence="1" id="KW-0472">Membrane</keyword>
<dbReference type="OrthoDB" id="9770408at2"/>
<name>A0A1H3L5N3_9BACI</name>
<evidence type="ECO:0000313" key="5">
    <source>
        <dbReference type="Proteomes" id="UP000198935"/>
    </source>
</evidence>
<dbReference type="PANTHER" id="PTHR40047">
    <property type="entry name" value="UPF0703 PROTEIN YCGQ"/>
    <property type="match status" value="1"/>
</dbReference>
<feature type="transmembrane region" description="Helical" evidence="1">
    <location>
        <begin position="89"/>
        <end position="109"/>
    </location>
</feature>